<protein>
    <recommendedName>
        <fullName evidence="2">MobA-like NTP transferase domain-containing protein</fullName>
    </recommendedName>
</protein>
<evidence type="ECO:0000256" key="1">
    <source>
        <dbReference type="ARBA" id="ARBA00022842"/>
    </source>
</evidence>
<dbReference type="InterPro" id="IPR029044">
    <property type="entry name" value="Nucleotide-diphossugar_trans"/>
</dbReference>
<evidence type="ECO:0000313" key="3">
    <source>
        <dbReference type="EMBL" id="GLR13229.1"/>
    </source>
</evidence>
<proteinExistence type="predicted"/>
<organism evidence="3 4">
    <name type="scientific">Chitinimonas prasina</name>
    <dbReference type="NCBI Taxonomy" id="1434937"/>
    <lineage>
        <taxon>Bacteria</taxon>
        <taxon>Pseudomonadati</taxon>
        <taxon>Pseudomonadota</taxon>
        <taxon>Betaproteobacteria</taxon>
        <taxon>Neisseriales</taxon>
        <taxon>Chitinibacteraceae</taxon>
        <taxon>Chitinimonas</taxon>
    </lineage>
</organism>
<accession>A0ABQ5YJV6</accession>
<keyword evidence="1" id="KW-0460">Magnesium</keyword>
<dbReference type="Gene3D" id="3.90.550.10">
    <property type="entry name" value="Spore Coat Polysaccharide Biosynthesis Protein SpsA, Chain A"/>
    <property type="match status" value="1"/>
</dbReference>
<dbReference type="Proteomes" id="UP001156706">
    <property type="component" value="Unassembled WGS sequence"/>
</dbReference>
<keyword evidence="4" id="KW-1185">Reference proteome</keyword>
<dbReference type="CDD" id="cd04182">
    <property type="entry name" value="GT_2_like_f"/>
    <property type="match status" value="1"/>
</dbReference>
<gene>
    <name evidence="3" type="ORF">GCM10007907_20190</name>
</gene>
<evidence type="ECO:0000259" key="2">
    <source>
        <dbReference type="Pfam" id="PF12804"/>
    </source>
</evidence>
<sequence length="198" mass="20169">MLPERGQLAGLLLAAGRGSRFDPTGRQSKLLQRLPDGRLVAVAAAQTLLAAVPRVVALVPDNALPTTVQLIQVLQQAGCHIVPCPTAQSGMGHTLAAGVAATQNAAGWLVMLADMPAVTASTAQAVAGALQQGAAVAVPVYAGSRGHPVGFAAVCRDDLLLLSGDQGAKIVIERFPANQIPVDDPGVLIDIDRPSDVA</sequence>
<dbReference type="InterPro" id="IPR025877">
    <property type="entry name" value="MobA-like_NTP_Trfase"/>
</dbReference>
<feature type="domain" description="MobA-like NTP transferase" evidence="2">
    <location>
        <begin position="10"/>
        <end position="174"/>
    </location>
</feature>
<comment type="caution">
    <text evidence="3">The sequence shown here is derived from an EMBL/GenBank/DDBJ whole genome shotgun (WGS) entry which is preliminary data.</text>
</comment>
<dbReference type="Pfam" id="PF12804">
    <property type="entry name" value="NTP_transf_3"/>
    <property type="match status" value="1"/>
</dbReference>
<evidence type="ECO:0000313" key="4">
    <source>
        <dbReference type="Proteomes" id="UP001156706"/>
    </source>
</evidence>
<reference evidence="4" key="1">
    <citation type="journal article" date="2019" name="Int. J. Syst. Evol. Microbiol.">
        <title>The Global Catalogue of Microorganisms (GCM) 10K type strain sequencing project: providing services to taxonomists for standard genome sequencing and annotation.</title>
        <authorList>
            <consortium name="The Broad Institute Genomics Platform"/>
            <consortium name="The Broad Institute Genome Sequencing Center for Infectious Disease"/>
            <person name="Wu L."/>
            <person name="Ma J."/>
        </authorList>
    </citation>
    <scope>NUCLEOTIDE SEQUENCE [LARGE SCALE GENOMIC DNA]</scope>
    <source>
        <strain evidence="4">NBRC 110044</strain>
    </source>
</reference>
<dbReference type="SUPFAM" id="SSF53448">
    <property type="entry name" value="Nucleotide-diphospho-sugar transferases"/>
    <property type="match status" value="1"/>
</dbReference>
<dbReference type="EMBL" id="BSOG01000002">
    <property type="protein sequence ID" value="GLR13229.1"/>
    <property type="molecule type" value="Genomic_DNA"/>
</dbReference>
<dbReference type="PANTHER" id="PTHR43777">
    <property type="entry name" value="MOLYBDENUM COFACTOR CYTIDYLYLTRANSFERASE"/>
    <property type="match status" value="1"/>
</dbReference>
<name>A0ABQ5YJV6_9NEIS</name>
<dbReference type="RefSeq" id="WP_284196337.1">
    <property type="nucleotide sequence ID" value="NZ_BSOG01000002.1"/>
</dbReference>
<dbReference type="PANTHER" id="PTHR43777:SF1">
    <property type="entry name" value="MOLYBDENUM COFACTOR CYTIDYLYLTRANSFERASE"/>
    <property type="match status" value="1"/>
</dbReference>